<feature type="transmembrane region" description="Helical" evidence="7">
    <location>
        <begin position="181"/>
        <end position="210"/>
    </location>
</feature>
<evidence type="ECO:0000256" key="5">
    <source>
        <dbReference type="ARBA" id="ARBA00022989"/>
    </source>
</evidence>
<keyword evidence="6 7" id="KW-0472">Membrane</keyword>
<dbReference type="EMBL" id="FRDL01000001">
    <property type="protein sequence ID" value="SHN52753.1"/>
    <property type="molecule type" value="Genomic_DNA"/>
</dbReference>
<feature type="transmembrane region" description="Helical" evidence="7">
    <location>
        <begin position="262"/>
        <end position="286"/>
    </location>
</feature>
<gene>
    <name evidence="9" type="ORF">SAMN05216200_101490</name>
</gene>
<dbReference type="InterPro" id="IPR003834">
    <property type="entry name" value="Cyt_c_assmbl_TM_dom"/>
</dbReference>
<dbReference type="AlphaFoldDB" id="A0A1M7S2L5"/>
<dbReference type="PANTHER" id="PTHR31272">
    <property type="entry name" value="CYTOCHROME C-TYPE BIOGENESIS PROTEIN HI_1454-RELATED"/>
    <property type="match status" value="1"/>
</dbReference>
<feature type="transmembrane region" description="Helical" evidence="7">
    <location>
        <begin position="114"/>
        <end position="131"/>
    </location>
</feature>
<evidence type="ECO:0000256" key="2">
    <source>
        <dbReference type="ARBA" id="ARBA00006143"/>
    </source>
</evidence>
<dbReference type="Proteomes" id="UP000184066">
    <property type="component" value="Unassembled WGS sequence"/>
</dbReference>
<evidence type="ECO:0000256" key="1">
    <source>
        <dbReference type="ARBA" id="ARBA00004141"/>
    </source>
</evidence>
<dbReference type="Pfam" id="PF02683">
    <property type="entry name" value="DsbD_TM"/>
    <property type="match status" value="1"/>
</dbReference>
<evidence type="ECO:0000256" key="6">
    <source>
        <dbReference type="ARBA" id="ARBA00023136"/>
    </source>
</evidence>
<feature type="transmembrane region" description="Helical" evidence="7">
    <location>
        <begin position="143"/>
        <end position="160"/>
    </location>
</feature>
<evidence type="ECO:0000259" key="8">
    <source>
        <dbReference type="Pfam" id="PF02683"/>
    </source>
</evidence>
<feature type="transmembrane region" description="Helical" evidence="7">
    <location>
        <begin position="59"/>
        <end position="84"/>
    </location>
</feature>
<keyword evidence="10" id="KW-1185">Reference proteome</keyword>
<accession>A0A1M7S2L5</accession>
<feature type="domain" description="Cytochrome C biogenesis protein transmembrane" evidence="8">
    <location>
        <begin position="171"/>
        <end position="274"/>
    </location>
</feature>
<feature type="transmembrane region" description="Helical" evidence="7">
    <location>
        <begin position="90"/>
        <end position="107"/>
    </location>
</feature>
<feature type="transmembrane region" description="Helical" evidence="7">
    <location>
        <begin position="6"/>
        <end position="26"/>
    </location>
</feature>
<dbReference type="GO" id="GO:0016020">
    <property type="term" value="C:membrane"/>
    <property type="evidence" value="ECO:0007669"/>
    <property type="project" value="UniProtKB-SubCell"/>
</dbReference>
<keyword evidence="5 7" id="KW-1133">Transmembrane helix</keyword>
<evidence type="ECO:0000313" key="9">
    <source>
        <dbReference type="EMBL" id="SHN52753.1"/>
    </source>
</evidence>
<keyword evidence="4" id="KW-0201">Cytochrome c-type biogenesis</keyword>
<dbReference type="STRING" id="1189325.SAMN04488119_10228"/>
<evidence type="ECO:0000256" key="4">
    <source>
        <dbReference type="ARBA" id="ARBA00022748"/>
    </source>
</evidence>
<dbReference type="OrthoDB" id="9803065at2"/>
<evidence type="ECO:0000313" key="10">
    <source>
        <dbReference type="Proteomes" id="UP000184066"/>
    </source>
</evidence>
<organism evidence="9 10">
    <name type="scientific">Oceanicella actignis</name>
    <dbReference type="NCBI Taxonomy" id="1189325"/>
    <lineage>
        <taxon>Bacteria</taxon>
        <taxon>Pseudomonadati</taxon>
        <taxon>Pseudomonadota</taxon>
        <taxon>Alphaproteobacteria</taxon>
        <taxon>Rhodobacterales</taxon>
        <taxon>Paracoccaceae</taxon>
        <taxon>Oceanicella</taxon>
    </lineage>
</organism>
<dbReference type="GO" id="GO:0017004">
    <property type="term" value="P:cytochrome complex assembly"/>
    <property type="evidence" value="ECO:0007669"/>
    <property type="project" value="UniProtKB-KW"/>
</dbReference>
<comment type="similarity">
    <text evidence="2">Belongs to the DsbD family.</text>
</comment>
<dbReference type="PANTHER" id="PTHR31272:SF4">
    <property type="entry name" value="CYTOCHROME C-TYPE BIOGENESIS PROTEIN HI_1454-RELATED"/>
    <property type="match status" value="1"/>
</dbReference>
<evidence type="ECO:0000256" key="3">
    <source>
        <dbReference type="ARBA" id="ARBA00022692"/>
    </source>
</evidence>
<keyword evidence="3 7" id="KW-0812">Transmembrane</keyword>
<proteinExistence type="inferred from homology"/>
<evidence type="ECO:0000256" key="7">
    <source>
        <dbReference type="SAM" id="Phobius"/>
    </source>
</evidence>
<comment type="subcellular location">
    <subcellularLocation>
        <location evidence="1">Membrane</location>
        <topology evidence="1">Multi-pass membrane protein</topology>
    </subcellularLocation>
</comment>
<dbReference type="RefSeq" id="WP_072746032.1">
    <property type="nucleotide sequence ID" value="NZ_FOHL01000002.1"/>
</dbReference>
<name>A0A1M7S2L5_9RHOB</name>
<protein>
    <submittedName>
        <fullName evidence="9">Cytochrome c-type biogenesis protein</fullName>
    </submittedName>
</protein>
<sequence length="296" mass="30758">MAQIGILTAFIGGLLSFLSPCVMPLAPPYLAFMAGTTLDRLTGAGGVDERAARRVRISAVFFVAGLATVFVALGATASLIGRALATHKETFSLLSGLVIFAMGAHFIGLRRAPAAAAAVVAAAAALALGRGADPAEFWADNRVWILALAATAAALRLTGWERFPFLMREARLEAGGAAGSYLGAYVIGLAFAFGWTPCIGPILGSILFLAAQEETLLAGVTLLLVYALGLGTPFLAAALFVRPFMRFMARFRRHLHRVEAAMGALLVAVGALMASGGFSALSFWLLDAFPALATIG</sequence>
<reference evidence="9 10" key="1">
    <citation type="submission" date="2016-12" db="EMBL/GenBank/DDBJ databases">
        <authorList>
            <person name="Song W.-J."/>
            <person name="Kurnit D.M."/>
        </authorList>
    </citation>
    <scope>NUCLEOTIDE SEQUENCE [LARGE SCALE GENOMIC DNA]</scope>
    <source>
        <strain evidence="9 10">CGMCC 1.10808</strain>
    </source>
</reference>
<dbReference type="InterPro" id="IPR051790">
    <property type="entry name" value="Cytochrome_c-biogenesis_DsbD"/>
</dbReference>
<feature type="transmembrane region" description="Helical" evidence="7">
    <location>
        <begin position="216"/>
        <end position="241"/>
    </location>
</feature>